<dbReference type="InterPro" id="IPR051137">
    <property type="entry name" value="PP4R3-like"/>
</dbReference>
<feature type="domain" description="Serine/threonine-protein phosphatase 4 regulatory subunit 3-like central" evidence="4">
    <location>
        <begin position="336"/>
        <end position="538"/>
    </location>
</feature>
<dbReference type="Gene3D" id="2.30.29.30">
    <property type="entry name" value="Pleckstrin-homology domain (PH domain)/Phosphotyrosine-binding domain (PTB)"/>
    <property type="match status" value="1"/>
</dbReference>
<dbReference type="PANTHER" id="PTHR23318">
    <property type="entry name" value="ATP SYNTHASE GAMMA-RELATED"/>
    <property type="match status" value="1"/>
</dbReference>
<feature type="compositionally biased region" description="Basic and acidic residues" evidence="3">
    <location>
        <begin position="845"/>
        <end position="857"/>
    </location>
</feature>
<dbReference type="InterPro" id="IPR055236">
    <property type="entry name" value="EVH1_PP4R3"/>
</dbReference>
<feature type="compositionally biased region" description="Polar residues" evidence="3">
    <location>
        <begin position="860"/>
        <end position="870"/>
    </location>
</feature>
<feature type="domain" description="PP4R3 EVH1-like" evidence="5">
    <location>
        <begin position="206"/>
        <end position="276"/>
    </location>
</feature>
<name>M7ZUA0_TRIUA</name>
<dbReference type="eggNOG" id="KOG2175">
    <property type="taxonomic scope" value="Eukaryota"/>
</dbReference>
<evidence type="ECO:0000256" key="3">
    <source>
        <dbReference type="SAM" id="MobiDB-lite"/>
    </source>
</evidence>
<feature type="region of interest" description="Disordered" evidence="3">
    <location>
        <begin position="812"/>
        <end position="902"/>
    </location>
</feature>
<accession>M7ZUA0</accession>
<evidence type="ECO:0000259" key="5">
    <source>
        <dbReference type="Pfam" id="PF22972"/>
    </source>
</evidence>
<dbReference type="Pfam" id="PF04802">
    <property type="entry name" value="PP4R3"/>
    <property type="match status" value="3"/>
</dbReference>
<feature type="domain" description="Serine/threonine-protein phosphatase 4 regulatory subunit 3-like central" evidence="4">
    <location>
        <begin position="713"/>
        <end position="797"/>
    </location>
</feature>
<dbReference type="Pfam" id="PF22972">
    <property type="entry name" value="EVH1_PP4R3"/>
    <property type="match status" value="1"/>
</dbReference>
<dbReference type="GO" id="GO:0030289">
    <property type="term" value="C:protein phosphatase 4 complex"/>
    <property type="evidence" value="ECO:0007669"/>
    <property type="project" value="TreeGrafter"/>
</dbReference>
<protein>
    <submittedName>
        <fullName evidence="6">Uncharacterized protein</fullName>
    </submittedName>
</protein>
<dbReference type="STRING" id="4572.M7ZUA0"/>
<keyword evidence="2" id="KW-0539">Nucleus</keyword>
<evidence type="ECO:0000313" key="6">
    <source>
        <dbReference type="EMBL" id="EMS51679.1"/>
    </source>
</evidence>
<dbReference type="AlphaFoldDB" id="M7ZUA0"/>
<proteinExistence type="predicted"/>
<feature type="domain" description="Serine/threonine-protein phosphatase 4 regulatory subunit 3-like central" evidence="4">
    <location>
        <begin position="598"/>
        <end position="690"/>
    </location>
</feature>
<reference evidence="6" key="1">
    <citation type="journal article" date="2013" name="Nature">
        <title>Draft genome of the wheat A-genome progenitor Triticum urartu.</title>
        <authorList>
            <person name="Ling H.Q."/>
            <person name="Zhao S."/>
            <person name="Liu D."/>
            <person name="Wang J."/>
            <person name="Sun H."/>
            <person name="Zhang C."/>
            <person name="Fan H."/>
            <person name="Li D."/>
            <person name="Dong L."/>
            <person name="Tao Y."/>
            <person name="Gao C."/>
            <person name="Wu H."/>
            <person name="Li Y."/>
            <person name="Cui Y."/>
            <person name="Guo X."/>
            <person name="Zheng S."/>
            <person name="Wang B."/>
            <person name="Yu K."/>
            <person name="Liang Q."/>
            <person name="Yang W."/>
            <person name="Lou X."/>
            <person name="Chen J."/>
            <person name="Feng M."/>
            <person name="Jian J."/>
            <person name="Zhang X."/>
            <person name="Luo G."/>
            <person name="Jiang Y."/>
            <person name="Liu J."/>
            <person name="Wang Z."/>
            <person name="Sha Y."/>
            <person name="Zhang B."/>
            <person name="Wu H."/>
            <person name="Tang D."/>
            <person name="Shen Q."/>
            <person name="Xue P."/>
            <person name="Zou S."/>
            <person name="Wang X."/>
            <person name="Liu X."/>
            <person name="Wang F."/>
            <person name="Yang Y."/>
            <person name="An X."/>
            <person name="Dong Z."/>
            <person name="Zhang K."/>
            <person name="Zhang X."/>
            <person name="Luo M.C."/>
            <person name="Dvorak J."/>
            <person name="Tong Y."/>
            <person name="Wang J."/>
            <person name="Yang H."/>
            <person name="Li Z."/>
            <person name="Wang D."/>
            <person name="Zhang A."/>
            <person name="Wang J."/>
        </authorList>
    </citation>
    <scope>NUCLEOTIDE SEQUENCE</scope>
</reference>
<comment type="subcellular location">
    <subcellularLocation>
        <location evidence="1">Nucleus</location>
    </subcellularLocation>
</comment>
<dbReference type="GO" id="GO:0005654">
    <property type="term" value="C:nucleoplasm"/>
    <property type="evidence" value="ECO:0007669"/>
    <property type="project" value="TreeGrafter"/>
</dbReference>
<evidence type="ECO:0000256" key="1">
    <source>
        <dbReference type="ARBA" id="ARBA00004123"/>
    </source>
</evidence>
<dbReference type="GO" id="GO:0072542">
    <property type="term" value="F:protein phosphatase activator activity"/>
    <property type="evidence" value="ECO:0007669"/>
    <property type="project" value="TreeGrafter"/>
</dbReference>
<dbReference type="InterPro" id="IPR006887">
    <property type="entry name" value="P4R3-like_central_dom"/>
</dbReference>
<feature type="compositionally biased region" description="Acidic residues" evidence="3">
    <location>
        <begin position="824"/>
        <end position="837"/>
    </location>
</feature>
<dbReference type="EMBL" id="KD217377">
    <property type="protein sequence ID" value="EMS51679.1"/>
    <property type="molecule type" value="Genomic_DNA"/>
</dbReference>
<evidence type="ECO:0000256" key="2">
    <source>
        <dbReference type="ARBA" id="ARBA00023242"/>
    </source>
</evidence>
<evidence type="ECO:0000259" key="4">
    <source>
        <dbReference type="Pfam" id="PF04802"/>
    </source>
</evidence>
<sequence length="1067" mass="119814">MGEQREASVSAAAVAHSSNMQGWVTLSLTPKGSYSGDYDDEGMEALYFARFTVCYVSLDLLHELGVAGGVEAIAQASAHHRTYSRRNSMCTTGPCSPEAVDLPLPYTVGHEALARLHWRWALPGRENASLALSYHPLRVKVYRLRDGGKWDDQGTGHVAVDYIESSFVYGTYKPEWEYAVNTSSGGDLSNRSLVMSIQFVGFQFGSKEPGLTVLDEEDNETLLVHNITSEDIYRKQEETIISWRDPEAATELALSFQEAAGCSYIWDNICDIQRNLQFSNLGGLEVGPRPASEHLEASRVLHSHDESFRSVNGELRELPPVDLSNLPLILKTILEGGITDQMRVAELITQDRDFFPKLLDIFRMCEDLENLDDLHMIFKLVRGIILLNSPSIFDKIFSDEFILDIIGALEYDPEVAKVQKHRIFLKDHVVFKEAIPIKNISVVSRIHQTYRIGYLKDVILPRILDDATLASLNTMIHTNNAAVISLLKDDACFIQDLFSRMRSPNISMESKRELVLFLHEFCTLSKSLPLVQQLRLFRSNQRIVMPISYVAESLVKFLQASGFQFNEHTAPAHCMPLTTAQEDIWTCTSVGDWEETKRDLSGEGVFEIVSDVLQSQDRKIVSAGTDIVILFLNQDPNLLRSYIVQQEGNSLLGLLVKGMVTDFGEQMHCQFLEILRILMDSFTMSGAHVQLPYEQCDRENPYHDSTKREVFGCCSCQDEHLIRHVVKFNLLKPIIDAFVENGDRYNMLQSGVLELLEHIRKENLKPLVIYVTESFSDQLMKFEHFGSIQAFKLKYQQYLESADMKLSASVPDMRKKAEGRGLEKEEEDYFNESDEEDSVRRTKHAHSEHNEESKDDVANGSETGDISSRPKSGGLVDYADDDDEDFNPPPKEPDRPVDDDELLTISTVKRKLVNTGDGKHADGEVRKRQKIETRITCAKISGLTNLASKHKDSLASSSPSCEANGVLGEHATHSDEHQHSTDTAETSRQVGGDCIKAMGSLSSEKAVNTTKINDSEPYLDSTDQCLPTGRNNMFLALEKAESINLKSRSMIRATITACKVILPEGKI</sequence>
<organism evidence="6">
    <name type="scientific">Triticum urartu</name>
    <name type="common">Red wild einkorn</name>
    <name type="synonym">Crithodium urartu</name>
    <dbReference type="NCBI Taxonomy" id="4572"/>
    <lineage>
        <taxon>Eukaryota</taxon>
        <taxon>Viridiplantae</taxon>
        <taxon>Streptophyta</taxon>
        <taxon>Embryophyta</taxon>
        <taxon>Tracheophyta</taxon>
        <taxon>Spermatophyta</taxon>
        <taxon>Magnoliopsida</taxon>
        <taxon>Liliopsida</taxon>
        <taxon>Poales</taxon>
        <taxon>Poaceae</taxon>
        <taxon>BOP clade</taxon>
        <taxon>Pooideae</taxon>
        <taxon>Triticodae</taxon>
        <taxon>Triticeae</taxon>
        <taxon>Triticinae</taxon>
        <taxon>Triticum</taxon>
    </lineage>
</organism>
<dbReference type="InterPro" id="IPR011993">
    <property type="entry name" value="PH-like_dom_sf"/>
</dbReference>
<dbReference type="PANTHER" id="PTHR23318:SF0">
    <property type="entry name" value="SERINE_THREONINE-PROTEIN PHOSPHATASE 4 REGULATORY SUBUNIT 3"/>
    <property type="match status" value="1"/>
</dbReference>
<gene>
    <name evidence="6" type="ORF">TRIUR3_35191</name>
</gene>
<dbReference type="OMA" id="FYKFCID"/>
<feature type="compositionally biased region" description="Basic and acidic residues" evidence="3">
    <location>
        <begin position="812"/>
        <end position="823"/>
    </location>
</feature>
<dbReference type="SUPFAM" id="SSF50729">
    <property type="entry name" value="PH domain-like"/>
    <property type="match status" value="1"/>
</dbReference>